<dbReference type="PANTHER" id="PTHR47909:SF2">
    <property type="entry name" value="GPI INOSITOL-DEACYLASE"/>
    <property type="match status" value="1"/>
</dbReference>
<proteinExistence type="predicted"/>
<dbReference type="InterPro" id="IPR029058">
    <property type="entry name" value="AB_hydrolase_fold"/>
</dbReference>
<organism evidence="2">
    <name type="scientific">Helicotheca tamesis</name>
    <dbReference type="NCBI Taxonomy" id="374047"/>
    <lineage>
        <taxon>Eukaryota</taxon>
        <taxon>Sar</taxon>
        <taxon>Stramenopiles</taxon>
        <taxon>Ochrophyta</taxon>
        <taxon>Bacillariophyta</taxon>
        <taxon>Mediophyceae</taxon>
        <taxon>Lithodesmiophycidae</taxon>
        <taxon>Lithodesmiales</taxon>
        <taxon>Lithodesmiaceae</taxon>
        <taxon>Helicotheca</taxon>
    </lineage>
</organism>
<dbReference type="Gene3D" id="3.40.50.1820">
    <property type="entry name" value="alpha/beta hydrolase"/>
    <property type="match status" value="1"/>
</dbReference>
<evidence type="ECO:0008006" key="3">
    <source>
        <dbReference type="Google" id="ProtNLM"/>
    </source>
</evidence>
<dbReference type="PANTHER" id="PTHR47909">
    <property type="entry name" value="ALPHA/BETA-HYDROLASES SUPERFAMILY PROTEIN"/>
    <property type="match status" value="1"/>
</dbReference>
<gene>
    <name evidence="2" type="ORF">HTAM1171_LOCUS12720</name>
</gene>
<feature type="signal peptide" evidence="1">
    <location>
        <begin position="1"/>
        <end position="26"/>
    </location>
</feature>
<evidence type="ECO:0000313" key="2">
    <source>
        <dbReference type="EMBL" id="CAD9520947.1"/>
    </source>
</evidence>
<dbReference type="EMBL" id="HBGV01020379">
    <property type="protein sequence ID" value="CAD9520947.1"/>
    <property type="molecule type" value="Transcribed_RNA"/>
</dbReference>
<dbReference type="AlphaFoldDB" id="A0A7S2IJ96"/>
<protein>
    <recommendedName>
        <fullName evidence="3">GPI inositol-deacylase</fullName>
    </recommendedName>
</protein>
<keyword evidence="1" id="KW-0732">Signal</keyword>
<name>A0A7S2IJ96_9STRA</name>
<accession>A0A7S2IJ96</accession>
<sequence length="372" mass="41436">MHTMLSRRHRLHLLIYTCFIAHTIKSFQIPPIFQNNRRTQAQKATINSPAKIEDVSVVVIVPGFMTGAEDFQPLARSLSKRGIPAAVVPMEVWHWIPCIGGQCMRPMLDRIDYTVQHVCSTVAKDSTMLDEVEEVRVPNYKYSVLDCVKDLVENLGRTTNHKEEEFPISNSKARGNFAFSMGSPAAEAKDNENEPTSQVRICLVGHSAGGWISRMYLSDRLYFGKSYSGTRFVHSLITLGTPHREAAGPAFNGIKWCNRERLPIRGVAVGGVGSPGDSSGDLTRHSYAFCGADETEFDGDGVTPVSSALALEGDDIERIKLHGVTHYPWSNAGLLGDLFMPDLSKEHKRGKRWYGDDEIVDYWAGFLKYGQK</sequence>
<feature type="chain" id="PRO_5030504431" description="GPI inositol-deacylase" evidence="1">
    <location>
        <begin position="27"/>
        <end position="372"/>
    </location>
</feature>
<reference evidence="2" key="1">
    <citation type="submission" date="2021-01" db="EMBL/GenBank/DDBJ databases">
        <authorList>
            <person name="Corre E."/>
            <person name="Pelletier E."/>
            <person name="Niang G."/>
            <person name="Scheremetjew M."/>
            <person name="Finn R."/>
            <person name="Kale V."/>
            <person name="Holt S."/>
            <person name="Cochrane G."/>
            <person name="Meng A."/>
            <person name="Brown T."/>
            <person name="Cohen L."/>
        </authorList>
    </citation>
    <scope>NUCLEOTIDE SEQUENCE</scope>
    <source>
        <strain evidence="2">CCMP826</strain>
    </source>
</reference>
<dbReference type="SUPFAM" id="SSF53474">
    <property type="entry name" value="alpha/beta-Hydrolases"/>
    <property type="match status" value="1"/>
</dbReference>
<evidence type="ECO:0000256" key="1">
    <source>
        <dbReference type="SAM" id="SignalP"/>
    </source>
</evidence>